<protein>
    <submittedName>
        <fullName evidence="1">Laccase</fullName>
    </submittedName>
</protein>
<keyword evidence="2" id="KW-1185">Reference proteome</keyword>
<evidence type="ECO:0000313" key="1">
    <source>
        <dbReference type="EMBL" id="KAI0035616.1"/>
    </source>
</evidence>
<comment type="caution">
    <text evidence="1">The sequence shown here is derived from an EMBL/GenBank/DDBJ whole genome shotgun (WGS) entry which is preliminary data.</text>
</comment>
<dbReference type="EMBL" id="MU273482">
    <property type="protein sequence ID" value="KAI0035616.1"/>
    <property type="molecule type" value="Genomic_DNA"/>
</dbReference>
<sequence length="508" mass="54319">MRLVSTLPLLASLSTPALAATVSQTLNIVNTDLSVDGFARSTVVANGNFPGPLISGNLGDNFEISVSDQLSDTSMDVVTTIHWHGFFQNKTNEMDGVTQCPIVPGNSFTYNFSSNSQAGTFWYHSHYRTQYCDGLRGPFVVYDPNDPHADLYDVDDASTVITLADWYHFVSPQASIVVVANSTLINGAGRYAGGSNTALSVITVKSGKRYRFRIVSLSCDPNFTFSIDNHTMTIIESDGVSTQPLQVDSLVIYAGQRYSAVVSADQAVGNYWVRALPNINGASYTNGQNSAILRYSGAATADPTTSEASSSPLVENNLHPLVSTPVPGPAAAGQADIQLTLNLGFSFQTGTAFEVNGVPMQSPSVPVLLQILSGNTTASNLLPSGSVYTLERNKVVEIVIPGGAAGSPHPFHLHGHTFWVVRSAGNDTYNFVDPVVRDVVSTGVLGDQTTIRFVTDNPGPWFLHCHIDWHLNLGLGVVLAEAPTDVASNEMTNWEALCPSYNSFTGTS</sequence>
<evidence type="ECO:0000313" key="2">
    <source>
        <dbReference type="Proteomes" id="UP000814128"/>
    </source>
</evidence>
<organism evidence="1 2">
    <name type="scientific">Vararia minispora EC-137</name>
    <dbReference type="NCBI Taxonomy" id="1314806"/>
    <lineage>
        <taxon>Eukaryota</taxon>
        <taxon>Fungi</taxon>
        <taxon>Dikarya</taxon>
        <taxon>Basidiomycota</taxon>
        <taxon>Agaricomycotina</taxon>
        <taxon>Agaricomycetes</taxon>
        <taxon>Russulales</taxon>
        <taxon>Lachnocladiaceae</taxon>
        <taxon>Vararia</taxon>
    </lineage>
</organism>
<dbReference type="Proteomes" id="UP000814128">
    <property type="component" value="Unassembled WGS sequence"/>
</dbReference>
<reference evidence="1" key="2">
    <citation type="journal article" date="2022" name="New Phytol.">
        <title>Evolutionary transition to the ectomycorrhizal habit in the genomes of a hyperdiverse lineage of mushroom-forming fungi.</title>
        <authorList>
            <person name="Looney B."/>
            <person name="Miyauchi S."/>
            <person name="Morin E."/>
            <person name="Drula E."/>
            <person name="Courty P.E."/>
            <person name="Kohler A."/>
            <person name="Kuo A."/>
            <person name="LaButti K."/>
            <person name="Pangilinan J."/>
            <person name="Lipzen A."/>
            <person name="Riley R."/>
            <person name="Andreopoulos W."/>
            <person name="He G."/>
            <person name="Johnson J."/>
            <person name="Nolan M."/>
            <person name="Tritt A."/>
            <person name="Barry K.W."/>
            <person name="Grigoriev I.V."/>
            <person name="Nagy L.G."/>
            <person name="Hibbett D."/>
            <person name="Henrissat B."/>
            <person name="Matheny P.B."/>
            <person name="Labbe J."/>
            <person name="Martin F.M."/>
        </authorList>
    </citation>
    <scope>NUCLEOTIDE SEQUENCE</scope>
    <source>
        <strain evidence="1">EC-137</strain>
    </source>
</reference>
<accession>A0ACB8QWA9</accession>
<gene>
    <name evidence="1" type="ORF">K488DRAFT_42962</name>
</gene>
<reference evidence="1" key="1">
    <citation type="submission" date="2021-02" db="EMBL/GenBank/DDBJ databases">
        <authorList>
            <consortium name="DOE Joint Genome Institute"/>
            <person name="Ahrendt S."/>
            <person name="Looney B.P."/>
            <person name="Miyauchi S."/>
            <person name="Morin E."/>
            <person name="Drula E."/>
            <person name="Courty P.E."/>
            <person name="Chicoki N."/>
            <person name="Fauchery L."/>
            <person name="Kohler A."/>
            <person name="Kuo A."/>
            <person name="Labutti K."/>
            <person name="Pangilinan J."/>
            <person name="Lipzen A."/>
            <person name="Riley R."/>
            <person name="Andreopoulos W."/>
            <person name="He G."/>
            <person name="Johnson J."/>
            <person name="Barry K.W."/>
            <person name="Grigoriev I.V."/>
            <person name="Nagy L."/>
            <person name="Hibbett D."/>
            <person name="Henrissat B."/>
            <person name="Matheny P.B."/>
            <person name="Labbe J."/>
            <person name="Martin F."/>
        </authorList>
    </citation>
    <scope>NUCLEOTIDE SEQUENCE</scope>
    <source>
        <strain evidence="1">EC-137</strain>
    </source>
</reference>
<proteinExistence type="predicted"/>
<name>A0ACB8QWA9_9AGAM</name>